<dbReference type="Proteomes" id="UP001209730">
    <property type="component" value="Unassembled WGS sequence"/>
</dbReference>
<evidence type="ECO:0000256" key="1">
    <source>
        <dbReference type="SAM" id="Phobius"/>
    </source>
</evidence>
<organism evidence="2 3">
    <name type="scientific">Microbulbifer thermotolerans</name>
    <dbReference type="NCBI Taxonomy" id="252514"/>
    <lineage>
        <taxon>Bacteria</taxon>
        <taxon>Pseudomonadati</taxon>
        <taxon>Pseudomonadota</taxon>
        <taxon>Gammaproteobacteria</taxon>
        <taxon>Cellvibrionales</taxon>
        <taxon>Microbulbiferaceae</taxon>
        <taxon>Microbulbifer</taxon>
    </lineage>
</organism>
<keyword evidence="1" id="KW-0472">Membrane</keyword>
<proteinExistence type="predicted"/>
<keyword evidence="1" id="KW-0812">Transmembrane</keyword>
<sequence length="52" mass="5974">MNQRDGFDFIREAQRRMAEEAREDNWETLVIQALGLIVLGIVLVGVSAGWLW</sequence>
<gene>
    <name evidence="2" type="ORF">OQJ68_10635</name>
</gene>
<keyword evidence="1" id="KW-1133">Transmembrane helix</keyword>
<dbReference type="RefSeq" id="WP_266066211.1">
    <property type="nucleotide sequence ID" value="NZ_JAPHQA010000015.1"/>
</dbReference>
<accession>A0AB35HZB4</accession>
<comment type="caution">
    <text evidence="2">The sequence shown here is derived from an EMBL/GenBank/DDBJ whole genome shotgun (WGS) entry which is preliminary data.</text>
</comment>
<evidence type="ECO:0000313" key="2">
    <source>
        <dbReference type="EMBL" id="MCX2802241.1"/>
    </source>
</evidence>
<dbReference type="AlphaFoldDB" id="A0AB35HZB4"/>
<feature type="transmembrane region" description="Helical" evidence="1">
    <location>
        <begin position="29"/>
        <end position="51"/>
    </location>
</feature>
<evidence type="ECO:0000313" key="3">
    <source>
        <dbReference type="Proteomes" id="UP001209730"/>
    </source>
</evidence>
<name>A0AB35HZB4_MICTH</name>
<reference evidence="2" key="1">
    <citation type="submission" date="2022-11" db="EMBL/GenBank/DDBJ databases">
        <title>Chitin-degrading and fungicidal potential of chitinolytic bacterial strains from marine environment of the Pacific Ocean regions.</title>
        <authorList>
            <person name="Pentekhina I."/>
            <person name="Nedashkovskaya O."/>
            <person name="Seitkalieva A."/>
            <person name="Podvolotskaya A."/>
            <person name="Tekutyeva L."/>
            <person name="Balabanova L."/>
        </authorList>
    </citation>
    <scope>NUCLEOTIDE SEQUENCE</scope>
    <source>
        <strain evidence="2">KMM 6838</strain>
    </source>
</reference>
<protein>
    <submittedName>
        <fullName evidence="2">Uncharacterized protein</fullName>
    </submittedName>
</protein>
<dbReference type="EMBL" id="JAPHQB010000015">
    <property type="protein sequence ID" value="MCX2802241.1"/>
    <property type="molecule type" value="Genomic_DNA"/>
</dbReference>